<feature type="compositionally biased region" description="Low complexity" evidence="2">
    <location>
        <begin position="293"/>
        <end position="303"/>
    </location>
</feature>
<evidence type="ECO:0000259" key="3">
    <source>
        <dbReference type="Pfam" id="PF02342"/>
    </source>
</evidence>
<dbReference type="PANTHER" id="PTHR32097:SF4">
    <property type="entry name" value="GENERAL STRESS PROTEIN 16U"/>
    <property type="match status" value="1"/>
</dbReference>
<dbReference type="InterPro" id="IPR027417">
    <property type="entry name" value="P-loop_NTPase"/>
</dbReference>
<comment type="similarity">
    <text evidence="1">Belongs to the CAPAB/TerDEXZ family.</text>
</comment>
<dbReference type="EMBL" id="JAUSYP010000001">
    <property type="protein sequence ID" value="MDQ0747682.1"/>
    <property type="molecule type" value="Genomic_DNA"/>
</dbReference>
<evidence type="ECO:0000256" key="1">
    <source>
        <dbReference type="ARBA" id="ARBA00008775"/>
    </source>
</evidence>
<evidence type="ECO:0000313" key="4">
    <source>
        <dbReference type="EMBL" id="MDQ0747682.1"/>
    </source>
</evidence>
<dbReference type="Gene3D" id="2.60.60.30">
    <property type="entry name" value="sav2460 like domains"/>
    <property type="match status" value="1"/>
</dbReference>
<sequence>MTAELVRGQNHPLSQARLEIRVSAGTPIVAAAALSDENGRIHGAEWVAHPGAPTQPGLEVSRQAAADHRLAVDLDAVPEAVHRVGVLLALPAAGAGPARFGAVAAPFVAVTGLDGAEIASYTITGLEAESAVVALELYRRQGAWKVRAVGQGYAGGLAELLTDQGLPEARRLAGSIHDAVAQGLARSVQAPPPRTAEGDRSRQTAAPALGPDQSFAAPQPSQAPTSPYGGQTPGGPGQPAPQTPSYPGTAPDPNAVTQPSTPTAGGPIDYSHPRRQNAAPPPPPPTAPPAAPGQPAQPVAGDATGWSMDERLYNQVWGMFEDLARSTAAYRSAVDFAESRMDKELEQVLSDPRSRIGGQGDAAREAARARHDQLVAQAGEALDRDLTQLAAEAEVVEPALPPAYARWDSPVWHAYRVPMEIPMALRLGDLHLPEADRIRIPMLVRLPLERGLWIDSGRTGSSDVSFADSHALGRLALETAVAHAARLLAVYPAGEFTVHVIDPAGSGAQPLVPLVQAGVLAAPPALGAAGVADVLGRLTQRVDLVQMAVRGGAADSLPPGFDTSQQLLIVNDFPHGFDDRAVNQLRYLADEGPAFGVHLMMVADREESSGYGPLLDPLWRSLLRLTPVPDDHLADPWVGHAWTYEPSLVPPGSQVLQRVLTQVAAARTKYV</sequence>
<dbReference type="Gene3D" id="3.40.50.300">
    <property type="entry name" value="P-loop containing nucleotide triphosphate hydrolases"/>
    <property type="match status" value="1"/>
</dbReference>
<protein>
    <recommendedName>
        <fullName evidence="3">TerD domain-containing protein</fullName>
    </recommendedName>
</protein>
<proteinExistence type="inferred from homology"/>
<dbReference type="PANTHER" id="PTHR32097">
    <property type="entry name" value="CAMP-BINDING PROTEIN 1-RELATED"/>
    <property type="match status" value="1"/>
</dbReference>
<comment type="caution">
    <text evidence="4">The sequence shown here is derived from an EMBL/GenBank/DDBJ whole genome shotgun (WGS) entry which is preliminary data.</text>
</comment>
<dbReference type="Proteomes" id="UP001232755">
    <property type="component" value="Unassembled WGS sequence"/>
</dbReference>
<dbReference type="InterPro" id="IPR051324">
    <property type="entry name" value="Stress/Tellurium_Resist"/>
</dbReference>
<feature type="domain" description="TerD" evidence="3">
    <location>
        <begin position="28"/>
        <end position="163"/>
    </location>
</feature>
<dbReference type="Pfam" id="PF02342">
    <property type="entry name" value="TerD"/>
    <property type="match status" value="1"/>
</dbReference>
<dbReference type="RefSeq" id="WP_307174531.1">
    <property type="nucleotide sequence ID" value="NZ_JAUSYP010000001.1"/>
</dbReference>
<keyword evidence="5" id="KW-1185">Reference proteome</keyword>
<organism evidence="4 5">
    <name type="scientific">Streptomyces africanus</name>
    <dbReference type="NCBI Taxonomy" id="231024"/>
    <lineage>
        <taxon>Bacteria</taxon>
        <taxon>Bacillati</taxon>
        <taxon>Actinomycetota</taxon>
        <taxon>Actinomycetes</taxon>
        <taxon>Kitasatosporales</taxon>
        <taxon>Streptomycetaceae</taxon>
        <taxon>Streptomyces</taxon>
    </lineage>
</organism>
<evidence type="ECO:0000313" key="5">
    <source>
        <dbReference type="Proteomes" id="UP001232755"/>
    </source>
</evidence>
<dbReference type="InterPro" id="IPR003325">
    <property type="entry name" value="TerD"/>
</dbReference>
<gene>
    <name evidence="4" type="ORF">QF034_001913</name>
</gene>
<feature type="compositionally biased region" description="Pro residues" evidence="2">
    <location>
        <begin position="279"/>
        <end position="292"/>
    </location>
</feature>
<feature type="compositionally biased region" description="Low complexity" evidence="2">
    <location>
        <begin position="211"/>
        <end position="230"/>
    </location>
</feature>
<reference evidence="4 5" key="1">
    <citation type="submission" date="2023-07" db="EMBL/GenBank/DDBJ databases">
        <title>Comparative genomics of wheat-associated soil bacteria to identify genetic determinants of phenazine resistance.</title>
        <authorList>
            <person name="Mouncey N."/>
        </authorList>
    </citation>
    <scope>NUCLEOTIDE SEQUENCE [LARGE SCALE GENOMIC DNA]</scope>
    <source>
        <strain evidence="4 5">B3I12</strain>
    </source>
</reference>
<name>A0ABU0QJX7_9ACTN</name>
<feature type="region of interest" description="Disordered" evidence="2">
    <location>
        <begin position="184"/>
        <end position="303"/>
    </location>
</feature>
<evidence type="ECO:0000256" key="2">
    <source>
        <dbReference type="SAM" id="MobiDB-lite"/>
    </source>
</evidence>
<accession>A0ABU0QJX7</accession>
<dbReference type="CDD" id="cd06974">
    <property type="entry name" value="TerD_like"/>
    <property type="match status" value="1"/>
</dbReference>